<organism evidence="1">
    <name type="scientific">Anguilla anguilla</name>
    <name type="common">European freshwater eel</name>
    <name type="synonym">Muraena anguilla</name>
    <dbReference type="NCBI Taxonomy" id="7936"/>
    <lineage>
        <taxon>Eukaryota</taxon>
        <taxon>Metazoa</taxon>
        <taxon>Chordata</taxon>
        <taxon>Craniata</taxon>
        <taxon>Vertebrata</taxon>
        <taxon>Euteleostomi</taxon>
        <taxon>Actinopterygii</taxon>
        <taxon>Neopterygii</taxon>
        <taxon>Teleostei</taxon>
        <taxon>Anguilliformes</taxon>
        <taxon>Anguillidae</taxon>
        <taxon>Anguilla</taxon>
    </lineage>
</organism>
<dbReference type="EMBL" id="GBXM01026021">
    <property type="protein sequence ID" value="JAH82556.1"/>
    <property type="molecule type" value="Transcribed_RNA"/>
</dbReference>
<name>A0A0E9VWV7_ANGAN</name>
<accession>A0A0E9VWV7</accession>
<evidence type="ECO:0000313" key="1">
    <source>
        <dbReference type="EMBL" id="JAH82556.1"/>
    </source>
</evidence>
<reference evidence="1" key="1">
    <citation type="submission" date="2014-11" db="EMBL/GenBank/DDBJ databases">
        <authorList>
            <person name="Amaro Gonzalez C."/>
        </authorList>
    </citation>
    <scope>NUCLEOTIDE SEQUENCE</scope>
</reference>
<protein>
    <submittedName>
        <fullName evidence="1">Uncharacterized protein</fullName>
    </submittedName>
</protein>
<reference evidence="1" key="2">
    <citation type="journal article" date="2015" name="Fish Shellfish Immunol.">
        <title>Early steps in the European eel (Anguilla anguilla)-Vibrio vulnificus interaction in the gills: Role of the RtxA13 toxin.</title>
        <authorList>
            <person name="Callol A."/>
            <person name="Pajuelo D."/>
            <person name="Ebbesson L."/>
            <person name="Teles M."/>
            <person name="MacKenzie S."/>
            <person name="Amaro C."/>
        </authorList>
    </citation>
    <scope>NUCLEOTIDE SEQUENCE</scope>
</reference>
<proteinExistence type="predicted"/>
<sequence length="9" mass="989">MAASPITWL</sequence>